<dbReference type="AlphaFoldDB" id="A0AAU8HTR6"/>
<dbReference type="EMBL" id="CP159485">
    <property type="protein sequence ID" value="XCI28858.1"/>
    <property type="molecule type" value="Genomic_DNA"/>
</dbReference>
<feature type="binding site" evidence="5">
    <location>
        <begin position="61"/>
        <end position="65"/>
    </location>
    <ligand>
        <name>4-CDP-2-C-methyl-D-erythritol 2-phosphate</name>
        <dbReference type="ChEBI" id="CHEBI:57919"/>
    </ligand>
</feature>
<comment type="pathway">
    <text evidence="5">Isoprenoid biosynthesis; isopentenyl diphosphate biosynthesis via DXP pathway; isopentenyl diphosphate from 1-deoxy-D-xylulose 5-phosphate: step 4/6.</text>
</comment>
<evidence type="ECO:0000313" key="8">
    <source>
        <dbReference type="EMBL" id="XCI28858.1"/>
    </source>
</evidence>
<feature type="site" description="Transition state stabilizer" evidence="5">
    <location>
        <position position="133"/>
    </location>
</feature>
<comment type="subunit">
    <text evidence="5">Homotrimer.</text>
</comment>
<dbReference type="NCBIfam" id="TIGR00151">
    <property type="entry name" value="ispF"/>
    <property type="match status" value="1"/>
</dbReference>
<dbReference type="Gene3D" id="3.30.1330.50">
    <property type="entry name" value="2-C-methyl-D-erythritol 2,4-cyclodiphosphate synthase"/>
    <property type="match status" value="1"/>
</dbReference>
<feature type="site" description="Transition state stabilizer" evidence="5">
    <location>
        <position position="34"/>
    </location>
</feature>
<comment type="cofactor">
    <cofactor evidence="5">
        <name>a divalent metal cation</name>
        <dbReference type="ChEBI" id="CHEBI:60240"/>
    </cofactor>
    <text evidence="5">Binds 1 divalent metal cation per subunit.</text>
</comment>
<dbReference type="GO" id="GO:0019288">
    <property type="term" value="P:isopentenyl diphosphate biosynthetic process, methylerythritol 4-phosphate pathway"/>
    <property type="evidence" value="ECO:0007669"/>
    <property type="project" value="UniProtKB-UniRule"/>
</dbReference>
<feature type="binding site" evidence="5">
    <location>
        <begin position="8"/>
        <end position="10"/>
    </location>
    <ligand>
        <name>4-CDP-2-C-methyl-D-erythritol 2-phosphate</name>
        <dbReference type="ChEBI" id="CHEBI:57919"/>
    </ligand>
</feature>
<comment type="similarity">
    <text evidence="1 5 6">Belongs to the IspF family.</text>
</comment>
<keyword evidence="4 5" id="KW-0456">Lyase</keyword>
<dbReference type="FunFam" id="3.30.1330.50:FF:000001">
    <property type="entry name" value="2-C-methyl-D-erythritol 2,4-cyclodiphosphate synthase"/>
    <property type="match status" value="1"/>
</dbReference>
<evidence type="ECO:0000256" key="2">
    <source>
        <dbReference type="ARBA" id="ARBA00022723"/>
    </source>
</evidence>
<dbReference type="PANTHER" id="PTHR43181">
    <property type="entry name" value="2-C-METHYL-D-ERYTHRITOL 2,4-CYCLODIPHOSPHATE SYNTHASE, CHLOROPLASTIC"/>
    <property type="match status" value="1"/>
</dbReference>
<reference evidence="8" key="1">
    <citation type="journal article" date="2018" name="Antonie Van Leeuwenhoek">
        <title>Proteinivorax hydrogeniformans sp. nov., an anaerobic, haloalkaliphilic bacterium fermenting proteinaceous compounds with high hydrogen production.</title>
        <authorList>
            <person name="Boltyanskaya Y."/>
            <person name="Detkova E."/>
            <person name="Pimenov N."/>
            <person name="Kevbrin V."/>
        </authorList>
    </citation>
    <scope>NUCLEOTIDE SEQUENCE</scope>
    <source>
        <strain evidence="8">Z-710</strain>
    </source>
</reference>
<gene>
    <name evidence="5 8" type="primary">ispF</name>
    <name evidence="8" type="ORF">PRVXH_000146</name>
</gene>
<comment type="function">
    <text evidence="5">Involved in the biosynthesis of isopentenyl diphosphate (IPP) and dimethylallyl diphosphate (DMAPP), two major building blocks of isoprenoid compounds. Catalyzes the conversion of 4-diphosphocytidyl-2-C-methyl-D-erythritol 2-phosphate (CDP-ME2P) to 2-C-methyl-D-erythritol 2,4-cyclodiphosphate (ME-CPP) with a corresponding release of cytidine 5-monophosphate (CMP).</text>
</comment>
<comment type="catalytic activity">
    <reaction evidence="5 6">
        <text>4-CDP-2-C-methyl-D-erythritol 2-phosphate = 2-C-methyl-D-erythritol 2,4-cyclic diphosphate + CMP</text>
        <dbReference type="Rhea" id="RHEA:23864"/>
        <dbReference type="ChEBI" id="CHEBI:57919"/>
        <dbReference type="ChEBI" id="CHEBI:58483"/>
        <dbReference type="ChEBI" id="CHEBI:60377"/>
        <dbReference type="EC" id="4.6.1.12"/>
    </reaction>
</comment>
<evidence type="ECO:0000256" key="3">
    <source>
        <dbReference type="ARBA" id="ARBA00023229"/>
    </source>
</evidence>
<dbReference type="GO" id="GO:0016114">
    <property type="term" value="P:terpenoid biosynthetic process"/>
    <property type="evidence" value="ECO:0007669"/>
    <property type="project" value="InterPro"/>
</dbReference>
<dbReference type="InterPro" id="IPR036571">
    <property type="entry name" value="MECDP_synthase_sf"/>
</dbReference>
<dbReference type="RefSeq" id="WP_353893410.1">
    <property type="nucleotide sequence ID" value="NZ_CP159485.1"/>
</dbReference>
<dbReference type="SUPFAM" id="SSF69765">
    <property type="entry name" value="IpsF-like"/>
    <property type="match status" value="1"/>
</dbReference>
<reference evidence="8" key="2">
    <citation type="submission" date="2024-06" db="EMBL/GenBank/DDBJ databases">
        <authorList>
            <person name="Petrova K.O."/>
            <person name="Toshchakov S.V."/>
            <person name="Boltjanskaja Y.V."/>
            <person name="Kevbrin V.V."/>
        </authorList>
    </citation>
    <scope>NUCLEOTIDE SEQUENCE</scope>
    <source>
        <strain evidence="8">Z-710</strain>
    </source>
</reference>
<evidence type="ECO:0000256" key="4">
    <source>
        <dbReference type="ARBA" id="ARBA00023239"/>
    </source>
</evidence>
<feature type="binding site" evidence="5">
    <location>
        <position position="8"/>
    </location>
    <ligand>
        <name>a divalent metal cation</name>
        <dbReference type="ChEBI" id="CHEBI:60240"/>
    </ligand>
</feature>
<evidence type="ECO:0000259" key="7">
    <source>
        <dbReference type="Pfam" id="PF02542"/>
    </source>
</evidence>
<protein>
    <recommendedName>
        <fullName evidence="5 6">2-C-methyl-D-erythritol 2,4-cyclodiphosphate synthase</fullName>
        <shortName evidence="5">MECDP-synthase</shortName>
        <shortName evidence="5">MECPP-synthase</shortName>
        <shortName evidence="5">MECPS</shortName>
        <ecNumber evidence="5 6">4.6.1.12</ecNumber>
    </recommendedName>
</protein>
<feature type="binding site" evidence="5">
    <location>
        <position position="142"/>
    </location>
    <ligand>
        <name>4-CDP-2-C-methyl-D-erythritol 2-phosphate</name>
        <dbReference type="ChEBI" id="CHEBI:57919"/>
    </ligand>
</feature>
<feature type="binding site" evidence="5">
    <location>
        <begin position="56"/>
        <end position="58"/>
    </location>
    <ligand>
        <name>4-CDP-2-C-methyl-D-erythritol 2-phosphate</name>
        <dbReference type="ChEBI" id="CHEBI:57919"/>
    </ligand>
</feature>
<dbReference type="InterPro" id="IPR003526">
    <property type="entry name" value="MECDP_synthase"/>
</dbReference>
<proteinExistence type="inferred from homology"/>
<sequence>MKIGIGYDVHKLVNDRKLIVGGVDIPFEKGLAGHSDSDVLIHAIMDSILGPLGLGDIGTLFPDTDQKFKDIDSMVLLKEVKNKLKERSIKIGNIDCVIMAQRPKMAPHIKKMRMNIANVLCIDESQITIKATTTEGLGFIGREEGIAAQAVSLFYCQNNAELV</sequence>
<dbReference type="GO" id="GO:0008685">
    <property type="term" value="F:2-C-methyl-D-erythritol 2,4-cyclodiphosphate synthase activity"/>
    <property type="evidence" value="ECO:0007669"/>
    <property type="project" value="UniProtKB-UniRule"/>
</dbReference>
<organism evidence="8">
    <name type="scientific">Proteinivorax hydrogeniformans</name>
    <dbReference type="NCBI Taxonomy" id="1826727"/>
    <lineage>
        <taxon>Bacteria</taxon>
        <taxon>Bacillati</taxon>
        <taxon>Bacillota</taxon>
        <taxon>Clostridia</taxon>
        <taxon>Eubacteriales</taxon>
        <taxon>Proteinivoracaceae</taxon>
        <taxon>Proteinivorax</taxon>
    </lineage>
</organism>
<evidence type="ECO:0000256" key="5">
    <source>
        <dbReference type="HAMAP-Rule" id="MF_00107"/>
    </source>
</evidence>
<feature type="binding site" evidence="5">
    <location>
        <position position="42"/>
    </location>
    <ligand>
        <name>a divalent metal cation</name>
        <dbReference type="ChEBI" id="CHEBI:60240"/>
    </ligand>
</feature>
<feature type="binding site" evidence="5">
    <location>
        <begin position="132"/>
        <end position="135"/>
    </location>
    <ligand>
        <name>4-CDP-2-C-methyl-D-erythritol 2-phosphate</name>
        <dbReference type="ChEBI" id="CHEBI:57919"/>
    </ligand>
</feature>
<dbReference type="Pfam" id="PF02542">
    <property type="entry name" value="YgbB"/>
    <property type="match status" value="1"/>
</dbReference>
<dbReference type="PANTHER" id="PTHR43181:SF1">
    <property type="entry name" value="2-C-METHYL-D-ERYTHRITOL 2,4-CYCLODIPHOSPHATE SYNTHASE, CHLOROPLASTIC"/>
    <property type="match status" value="1"/>
</dbReference>
<accession>A0AAU8HTR6</accession>
<evidence type="ECO:0000256" key="1">
    <source>
        <dbReference type="ARBA" id="ARBA00008480"/>
    </source>
</evidence>
<evidence type="ECO:0000256" key="6">
    <source>
        <dbReference type="RuleBase" id="RU004395"/>
    </source>
</evidence>
<dbReference type="EC" id="4.6.1.12" evidence="5 6"/>
<keyword evidence="2 5" id="KW-0479">Metal-binding</keyword>
<dbReference type="HAMAP" id="MF_00107">
    <property type="entry name" value="IspF"/>
    <property type="match status" value="1"/>
</dbReference>
<feature type="domain" description="2-C-methyl-D-erythritol 2,4-cyclodiphosphate synthase" evidence="7">
    <location>
        <begin position="1"/>
        <end position="153"/>
    </location>
</feature>
<dbReference type="CDD" id="cd00554">
    <property type="entry name" value="MECDP_synthase"/>
    <property type="match status" value="1"/>
</dbReference>
<dbReference type="GO" id="GO:0046872">
    <property type="term" value="F:metal ion binding"/>
    <property type="evidence" value="ECO:0007669"/>
    <property type="project" value="UniProtKB-KW"/>
</dbReference>
<feature type="binding site" evidence="5">
    <location>
        <position position="10"/>
    </location>
    <ligand>
        <name>a divalent metal cation</name>
        <dbReference type="ChEBI" id="CHEBI:60240"/>
    </ligand>
</feature>
<keyword evidence="3 5" id="KW-0414">Isoprene biosynthesis</keyword>
<feature type="binding site" evidence="5">
    <location>
        <begin position="100"/>
        <end position="106"/>
    </location>
    <ligand>
        <name>4-CDP-2-C-methyl-D-erythritol 2-phosphate</name>
        <dbReference type="ChEBI" id="CHEBI:57919"/>
    </ligand>
</feature>
<name>A0AAU8HTR6_9FIRM</name>
<feature type="binding site" evidence="5">
    <location>
        <begin position="34"/>
        <end position="35"/>
    </location>
    <ligand>
        <name>4-CDP-2-C-methyl-D-erythritol 2-phosphate</name>
        <dbReference type="ChEBI" id="CHEBI:57919"/>
    </ligand>
</feature>
<feature type="binding site" evidence="5">
    <location>
        <position position="139"/>
    </location>
    <ligand>
        <name>4-CDP-2-C-methyl-D-erythritol 2-phosphate</name>
        <dbReference type="ChEBI" id="CHEBI:57919"/>
    </ligand>
</feature>